<reference evidence="4 5" key="1">
    <citation type="submission" date="2014-04" db="EMBL/GenBank/DDBJ databases">
        <authorList>
            <consortium name="DOE Joint Genome Institute"/>
            <person name="Kuo A."/>
            <person name="Zuccaro A."/>
            <person name="Kohler A."/>
            <person name="Nagy L.G."/>
            <person name="Floudas D."/>
            <person name="Copeland A."/>
            <person name="Barry K.W."/>
            <person name="Cichocki N."/>
            <person name="Veneault-Fourrey C."/>
            <person name="LaButti K."/>
            <person name="Lindquist E.A."/>
            <person name="Lipzen A."/>
            <person name="Lundell T."/>
            <person name="Morin E."/>
            <person name="Murat C."/>
            <person name="Sun H."/>
            <person name="Tunlid A."/>
            <person name="Henrissat B."/>
            <person name="Grigoriev I.V."/>
            <person name="Hibbett D.S."/>
            <person name="Martin F."/>
            <person name="Nordberg H.P."/>
            <person name="Cantor M.N."/>
            <person name="Hua S.X."/>
        </authorList>
    </citation>
    <scope>NUCLEOTIDE SEQUENCE [LARGE SCALE GENOMIC DNA]</scope>
    <source>
        <strain evidence="4 5">MAFF 305830</strain>
    </source>
</reference>
<dbReference type="OrthoDB" id="6365676at2759"/>
<dbReference type="GO" id="GO:0008270">
    <property type="term" value="F:zinc ion binding"/>
    <property type="evidence" value="ECO:0007669"/>
    <property type="project" value="UniProtKB-KW"/>
</dbReference>
<keyword evidence="1" id="KW-0862">Zinc</keyword>
<gene>
    <name evidence="4" type="ORF">M408DRAFT_333243</name>
</gene>
<keyword evidence="1" id="KW-0479">Metal-binding</keyword>
<feature type="compositionally biased region" description="Polar residues" evidence="2">
    <location>
        <begin position="1"/>
        <end position="10"/>
    </location>
</feature>
<dbReference type="AlphaFoldDB" id="A0A0C3ARA4"/>
<dbReference type="InterPro" id="IPR013087">
    <property type="entry name" value="Znf_C2H2_type"/>
</dbReference>
<protein>
    <recommendedName>
        <fullName evidence="3">C2H2-type domain-containing protein</fullName>
    </recommendedName>
</protein>
<evidence type="ECO:0000256" key="1">
    <source>
        <dbReference type="PROSITE-ProRule" id="PRU00042"/>
    </source>
</evidence>
<evidence type="ECO:0000259" key="3">
    <source>
        <dbReference type="PROSITE" id="PS50157"/>
    </source>
</evidence>
<sequence length="204" mass="22518">MSSPLMSSPQGYYDWPRPFDGDISPVGEDIPLSPRTSIDDWLTEDGSVSTDAPALLHGGEPMASGSSPSYDHGLDPCSVGGSLSETAMDLGGNTIVNVPSSQRISNNRQRKFICPELTCSRTFDRKSRLQDCKNGHLKESPHICAGACGNPSHKSSPKRYRSLENLERHILPKHQRCRRCPSCNKSISKQNFARHMTRLHGRDD</sequence>
<feature type="region of interest" description="Disordered" evidence="2">
    <location>
        <begin position="1"/>
        <end position="52"/>
    </location>
</feature>
<evidence type="ECO:0000313" key="4">
    <source>
        <dbReference type="EMBL" id="KIM21801.1"/>
    </source>
</evidence>
<reference evidence="5" key="2">
    <citation type="submission" date="2015-01" db="EMBL/GenBank/DDBJ databases">
        <title>Evolutionary Origins and Diversification of the Mycorrhizal Mutualists.</title>
        <authorList>
            <consortium name="DOE Joint Genome Institute"/>
            <consortium name="Mycorrhizal Genomics Consortium"/>
            <person name="Kohler A."/>
            <person name="Kuo A."/>
            <person name="Nagy L.G."/>
            <person name="Floudas D."/>
            <person name="Copeland A."/>
            <person name="Barry K.W."/>
            <person name="Cichocki N."/>
            <person name="Veneault-Fourrey C."/>
            <person name="LaButti K."/>
            <person name="Lindquist E.A."/>
            <person name="Lipzen A."/>
            <person name="Lundell T."/>
            <person name="Morin E."/>
            <person name="Murat C."/>
            <person name="Riley R."/>
            <person name="Ohm R."/>
            <person name="Sun H."/>
            <person name="Tunlid A."/>
            <person name="Henrissat B."/>
            <person name="Grigoriev I.V."/>
            <person name="Hibbett D.S."/>
            <person name="Martin F."/>
        </authorList>
    </citation>
    <scope>NUCLEOTIDE SEQUENCE [LARGE SCALE GENOMIC DNA]</scope>
    <source>
        <strain evidence="5">MAFF 305830</strain>
    </source>
</reference>
<dbReference type="EMBL" id="KN824371">
    <property type="protein sequence ID" value="KIM21801.1"/>
    <property type="molecule type" value="Genomic_DNA"/>
</dbReference>
<dbReference type="PROSITE" id="PS50157">
    <property type="entry name" value="ZINC_FINGER_C2H2_2"/>
    <property type="match status" value="1"/>
</dbReference>
<name>A0A0C3ARA4_SERVB</name>
<proteinExistence type="predicted"/>
<accession>A0A0C3ARA4</accession>
<keyword evidence="1" id="KW-0863">Zinc-finger</keyword>
<feature type="domain" description="C2H2-type" evidence="3">
    <location>
        <begin position="112"/>
        <end position="141"/>
    </location>
</feature>
<evidence type="ECO:0000256" key="2">
    <source>
        <dbReference type="SAM" id="MobiDB-lite"/>
    </source>
</evidence>
<organism evidence="4 5">
    <name type="scientific">Serendipita vermifera MAFF 305830</name>
    <dbReference type="NCBI Taxonomy" id="933852"/>
    <lineage>
        <taxon>Eukaryota</taxon>
        <taxon>Fungi</taxon>
        <taxon>Dikarya</taxon>
        <taxon>Basidiomycota</taxon>
        <taxon>Agaricomycotina</taxon>
        <taxon>Agaricomycetes</taxon>
        <taxon>Sebacinales</taxon>
        <taxon>Serendipitaceae</taxon>
        <taxon>Serendipita</taxon>
    </lineage>
</organism>
<dbReference type="Proteomes" id="UP000054097">
    <property type="component" value="Unassembled WGS sequence"/>
</dbReference>
<dbReference type="HOGENOM" id="CLU_1343983_0_0_1"/>
<evidence type="ECO:0000313" key="5">
    <source>
        <dbReference type="Proteomes" id="UP000054097"/>
    </source>
</evidence>
<keyword evidence="5" id="KW-1185">Reference proteome</keyword>